<dbReference type="OrthoDB" id="4535652at2"/>
<accession>A0A2S7KPM5</accession>
<dbReference type="Gene3D" id="3.40.50.1820">
    <property type="entry name" value="alpha/beta hydrolase"/>
    <property type="match status" value="1"/>
</dbReference>
<dbReference type="NCBIfam" id="TIGR04183">
    <property type="entry name" value="Por_Secre_tail"/>
    <property type="match status" value="1"/>
</dbReference>
<comment type="caution">
    <text evidence="3">The sequence shown here is derived from an EMBL/GenBank/DDBJ whole genome shotgun (WGS) entry which is preliminary data.</text>
</comment>
<evidence type="ECO:0000256" key="1">
    <source>
        <dbReference type="ARBA" id="ARBA00022729"/>
    </source>
</evidence>
<keyword evidence="4" id="KW-1185">Reference proteome</keyword>
<name>A0A2S7KPM5_9FLAO</name>
<evidence type="ECO:0000313" key="3">
    <source>
        <dbReference type="EMBL" id="PQB04557.1"/>
    </source>
</evidence>
<evidence type="ECO:0000313" key="4">
    <source>
        <dbReference type="Proteomes" id="UP000239800"/>
    </source>
</evidence>
<evidence type="ECO:0000259" key="2">
    <source>
        <dbReference type="Pfam" id="PF05057"/>
    </source>
</evidence>
<sequence>MKNLTLFLFIIFVSSLSAQSYFIPKSSERSIVNRGGSTSITASIPFQGYDEEEAFFGQGEYEIFLDVVDGILDNPIIVLDGFDPGDSRDITGLYNRLEFGGENLADVVREEGYDIVILNAPVYSTGGVQIDGGADFIQRNAFVLIELIEFLNQQKEGDEELVVLGPSMGGLIAQYALSYMEQNDMEHQTRLFISFDSPHRGANIPVSLQYLINFLAREFGDETAVAVVENVLNSAAAKEMLVDHYLGHLADGSDTDQDPDKLLPGGAPDFRDAFQSELDALGFPQNVRNVAMINGSGNGTSTGTSGMQVVSTELDLGGSITADVTLRFTPPASQTNEVTFFEGFLIGVPLIDFSADSESSSETDGVDAAPGGTSMISSALGDGQGNQVIIDFIEALDQDLFCFIPTISALAIENEPNWYASPDIGGIHNSPFVNFYIPDSNEDHVTVTEESAAFALEEILETTLGQADLKVPKIVLAQNPIRGPIELQLGQVAGPNVNIRILDLSGKLLMNKTILANPGMVRIPHGLNSGMYLLEVNDGRTVKTIKLMVR</sequence>
<protein>
    <recommendedName>
        <fullName evidence="2">DUF676 domain-containing protein</fullName>
    </recommendedName>
</protein>
<dbReference type="SUPFAM" id="SSF53474">
    <property type="entry name" value="alpha/beta-Hydrolases"/>
    <property type="match status" value="1"/>
</dbReference>
<dbReference type="InterPro" id="IPR029058">
    <property type="entry name" value="AB_hydrolase_fold"/>
</dbReference>
<proteinExistence type="predicted"/>
<dbReference type="Pfam" id="PF05057">
    <property type="entry name" value="DUF676"/>
    <property type="match status" value="1"/>
</dbReference>
<dbReference type="EMBL" id="MQUB01000001">
    <property type="protein sequence ID" value="PQB04557.1"/>
    <property type="molecule type" value="Genomic_DNA"/>
</dbReference>
<keyword evidence="1" id="KW-0732">Signal</keyword>
<dbReference type="AlphaFoldDB" id="A0A2S7KPM5"/>
<organism evidence="3 4">
    <name type="scientific">Aureitalea marina</name>
    <dbReference type="NCBI Taxonomy" id="930804"/>
    <lineage>
        <taxon>Bacteria</taxon>
        <taxon>Pseudomonadati</taxon>
        <taxon>Bacteroidota</taxon>
        <taxon>Flavobacteriia</taxon>
        <taxon>Flavobacteriales</taxon>
        <taxon>Flavobacteriaceae</taxon>
        <taxon>Aureitalea</taxon>
    </lineage>
</organism>
<dbReference type="InterPro" id="IPR026444">
    <property type="entry name" value="Secre_tail"/>
</dbReference>
<dbReference type="Proteomes" id="UP000239800">
    <property type="component" value="Unassembled WGS sequence"/>
</dbReference>
<gene>
    <name evidence="3" type="ORF">BST85_06325</name>
</gene>
<feature type="domain" description="DUF676" evidence="2">
    <location>
        <begin position="143"/>
        <end position="204"/>
    </location>
</feature>
<dbReference type="RefSeq" id="WP_104812484.1">
    <property type="nucleotide sequence ID" value="NZ_MQUB01000001.1"/>
</dbReference>
<dbReference type="InterPro" id="IPR007751">
    <property type="entry name" value="DUF676_lipase-like"/>
</dbReference>
<reference evidence="3 4" key="1">
    <citation type="submission" date="2016-11" db="EMBL/GenBank/DDBJ databases">
        <title>Trade-off between light-utilization and light-protection in marine flavobacteria.</title>
        <authorList>
            <person name="Kumagai Y."/>
        </authorList>
    </citation>
    <scope>NUCLEOTIDE SEQUENCE [LARGE SCALE GENOMIC DNA]</scope>
    <source>
        <strain evidence="3 4">NBRC 107741</strain>
    </source>
</reference>